<gene>
    <name evidence="2" type="ORF">SAMN05216410_3322</name>
</gene>
<dbReference type="Gene3D" id="3.40.630.30">
    <property type="match status" value="1"/>
</dbReference>
<dbReference type="SUPFAM" id="SSF55729">
    <property type="entry name" value="Acyl-CoA N-acyltransferases (Nat)"/>
    <property type="match status" value="1"/>
</dbReference>
<dbReference type="Pfam" id="PF13302">
    <property type="entry name" value="Acetyltransf_3"/>
    <property type="match status" value="1"/>
</dbReference>
<keyword evidence="3" id="KW-1185">Reference proteome</keyword>
<dbReference type="InterPro" id="IPR000182">
    <property type="entry name" value="GNAT_dom"/>
</dbReference>
<proteinExistence type="predicted"/>
<evidence type="ECO:0000313" key="3">
    <source>
        <dbReference type="Proteomes" id="UP000199039"/>
    </source>
</evidence>
<organism evidence="2 3">
    <name type="scientific">Sanguibacter gelidistatuariae</name>
    <dbReference type="NCBI Taxonomy" id="1814289"/>
    <lineage>
        <taxon>Bacteria</taxon>
        <taxon>Bacillati</taxon>
        <taxon>Actinomycetota</taxon>
        <taxon>Actinomycetes</taxon>
        <taxon>Micrococcales</taxon>
        <taxon>Sanguibacteraceae</taxon>
        <taxon>Sanguibacter</taxon>
    </lineage>
</organism>
<dbReference type="STRING" id="1814289.SAMN05216410_3322"/>
<dbReference type="PROSITE" id="PS51186">
    <property type="entry name" value="GNAT"/>
    <property type="match status" value="1"/>
</dbReference>
<name>A0A1G6UR97_9MICO</name>
<dbReference type="AlphaFoldDB" id="A0A1G6UR97"/>
<keyword evidence="2" id="KW-0808">Transferase</keyword>
<feature type="domain" description="N-acetyltransferase" evidence="1">
    <location>
        <begin position="41"/>
        <end position="192"/>
    </location>
</feature>
<dbReference type="PANTHER" id="PTHR43328">
    <property type="entry name" value="ACETYLTRANSFERASE-RELATED"/>
    <property type="match status" value="1"/>
</dbReference>
<dbReference type="InterPro" id="IPR016181">
    <property type="entry name" value="Acyl_CoA_acyltransferase"/>
</dbReference>
<reference evidence="2 3" key="1">
    <citation type="submission" date="2016-09" db="EMBL/GenBank/DDBJ databases">
        <authorList>
            <person name="Capua I."/>
            <person name="De Benedictis P."/>
            <person name="Joannis T."/>
            <person name="Lombin L.H."/>
            <person name="Cattoli G."/>
        </authorList>
    </citation>
    <scope>NUCLEOTIDE SEQUENCE [LARGE SCALE GENOMIC DNA]</scope>
    <source>
        <strain evidence="2 3">ISLP-3</strain>
    </source>
</reference>
<dbReference type="GO" id="GO:0016747">
    <property type="term" value="F:acyltransferase activity, transferring groups other than amino-acyl groups"/>
    <property type="evidence" value="ECO:0007669"/>
    <property type="project" value="InterPro"/>
</dbReference>
<evidence type="ECO:0000259" key="1">
    <source>
        <dbReference type="PROSITE" id="PS51186"/>
    </source>
</evidence>
<dbReference type="PANTHER" id="PTHR43328:SF1">
    <property type="entry name" value="N-ACETYLTRANSFERASE DOMAIN-CONTAINING PROTEIN"/>
    <property type="match status" value="1"/>
</dbReference>
<dbReference type="EMBL" id="FMYH01000007">
    <property type="protein sequence ID" value="SDD43821.1"/>
    <property type="molecule type" value="Genomic_DNA"/>
</dbReference>
<accession>A0A1G6UR97</accession>
<dbReference type="Proteomes" id="UP000199039">
    <property type="component" value="Unassembled WGS sequence"/>
</dbReference>
<protein>
    <submittedName>
        <fullName evidence="2">Protein N-acetyltransferase, RimJ/RimL family</fullName>
    </submittedName>
</protein>
<evidence type="ECO:0000313" key="2">
    <source>
        <dbReference type="EMBL" id="SDD43821.1"/>
    </source>
</evidence>
<sequence>MGGLRYVNGRTWGGAGWVIGAPLVYREVMTTQPVAASRPEVTLRRVRGTDLEAFFEMERDPEANWMAAFTAKDPSDRVLFDARWALLLDDAQVTARTICADGLIAGSVMSYIEDGETEITYWIAREYWGSGVASQSLALFLDEVTVRPLNARTAKDNVGSLTVLKRCGFEIVGENEDFANGRGELVEEHLLQLA</sequence>